<evidence type="ECO:0000313" key="3">
    <source>
        <dbReference type="EMBL" id="PSN65155.1"/>
    </source>
</evidence>
<feature type="domain" description="CHAT" evidence="2">
    <location>
        <begin position="945"/>
        <end position="1261"/>
    </location>
</feature>
<accession>A0A2T2NI92</accession>
<protein>
    <recommendedName>
        <fullName evidence="2">CHAT domain-containing protein</fullName>
    </recommendedName>
</protein>
<dbReference type="STRING" id="1448308.A0A2T2NI92"/>
<dbReference type="EMBL" id="KZ678137">
    <property type="protein sequence ID" value="PSN65155.1"/>
    <property type="molecule type" value="Genomic_DNA"/>
</dbReference>
<feature type="region of interest" description="Disordered" evidence="1">
    <location>
        <begin position="1045"/>
        <end position="1067"/>
    </location>
</feature>
<dbReference type="OrthoDB" id="9991317at2759"/>
<evidence type="ECO:0000256" key="1">
    <source>
        <dbReference type="SAM" id="MobiDB-lite"/>
    </source>
</evidence>
<name>A0A2T2NI92_CORCC</name>
<proteinExistence type="predicted"/>
<dbReference type="Proteomes" id="UP000240883">
    <property type="component" value="Unassembled WGS sequence"/>
</dbReference>
<dbReference type="Gene3D" id="1.25.40.10">
    <property type="entry name" value="Tetratricopeptide repeat domain"/>
    <property type="match status" value="2"/>
</dbReference>
<organism evidence="3 4">
    <name type="scientific">Corynespora cassiicola Philippines</name>
    <dbReference type="NCBI Taxonomy" id="1448308"/>
    <lineage>
        <taxon>Eukaryota</taxon>
        <taxon>Fungi</taxon>
        <taxon>Dikarya</taxon>
        <taxon>Ascomycota</taxon>
        <taxon>Pezizomycotina</taxon>
        <taxon>Dothideomycetes</taxon>
        <taxon>Pleosporomycetidae</taxon>
        <taxon>Pleosporales</taxon>
        <taxon>Corynesporascaceae</taxon>
        <taxon>Corynespora</taxon>
    </lineage>
</organism>
<reference evidence="3 4" key="1">
    <citation type="journal article" date="2018" name="Front. Microbiol.">
        <title>Genome-Wide Analysis of Corynespora cassiicola Leaf Fall Disease Putative Effectors.</title>
        <authorList>
            <person name="Lopez D."/>
            <person name="Ribeiro S."/>
            <person name="Label P."/>
            <person name="Fumanal B."/>
            <person name="Venisse J.S."/>
            <person name="Kohler A."/>
            <person name="de Oliveira R.R."/>
            <person name="Labutti K."/>
            <person name="Lipzen A."/>
            <person name="Lail K."/>
            <person name="Bauer D."/>
            <person name="Ohm R.A."/>
            <person name="Barry K.W."/>
            <person name="Spatafora J."/>
            <person name="Grigoriev I.V."/>
            <person name="Martin F.M."/>
            <person name="Pujade-Renaud V."/>
        </authorList>
    </citation>
    <scope>NUCLEOTIDE SEQUENCE [LARGE SCALE GENOMIC DNA]</scope>
    <source>
        <strain evidence="3 4">Philippines</strain>
    </source>
</reference>
<gene>
    <name evidence="3" type="ORF">BS50DRAFT_527339</name>
</gene>
<dbReference type="InterPro" id="IPR024983">
    <property type="entry name" value="CHAT_dom"/>
</dbReference>
<dbReference type="SUPFAM" id="SSF81901">
    <property type="entry name" value="HCP-like"/>
    <property type="match status" value="1"/>
</dbReference>
<dbReference type="AlphaFoldDB" id="A0A2T2NI92"/>
<keyword evidence="4" id="KW-1185">Reference proteome</keyword>
<sequence>MPFSKVIDRIGGSVRSAFGVLDKDTEERIRTATQLERQINQQESHYDATGDVEGLHGAIRLLQKGMNMVNEGYSMHVFKRNDSLGEFVHDSTIMQCLKLQRLFFATDDAKVLDQAVSLMRPVYELAPKPSYAYVLEACFLGRAYSYRYFAHGEKNESDKQEAIEMAESALSASKKWKDKVQLLPQDMETLGHVKTLIDMPFEIAKGVYLFERASGFKRKYDWCQDLETLESARSNFSAALALFPPDNKYHNKTAIQVADCELLYIRRTNDVKNLDIALRSINSVDLRNSTADVFISATITKSMLFRAKYDHFSNPADLDRALRTAKEATKPRTNNTHHRVMALENLATQLCRRATLRASVEDIDAAIATAKEAVKESRLLGSSLGANTILSTSFGIKYHLVGGEDNLGASIELLRQVVLALPADHAKRSLRLHNLANGLMDVFKSSGDIQVLEESIQVEREALSAVLNDDPSRYSMLDLLSQLLQARFKCIHNSEDMEEALSASENVLASTNKGHAQYPRRLHSLASILSEKFSRLGNIDDIDRAIKLVSEAISCSGHDEGDLVFYQTTLSSLLSSKFKVTNDLNEIDRAIELMRGVLEKSPASNHKRARMLMNLGGMLQERSKFTEDLEEKSKYLHEALDIQKDCVAILPENDPDMAWYLCTLGYRQALLNVLLLDDDEEQKKENYLLAISSHRKGLEHRFATPSSKIRNGMLAGRCYMSLKDWVSASEILSESIRMFQKVSPLSLDENDRQRQLRGLSGMSMNACMSFIMLGKPEEGATILEAGRGIMANIAIRQHDRLPILEEKSPALHTEYTELRHSLSQPLAVEGKQEMDLVAKLNRDQERFEEIENEIRQLPGLENFNQSMSAKQICQLANRGPLVSFCVSFGFTSYALVIKPDAIDALPLPELDFAEVQKKIPLVTGDNRLSLRPPSKRPAANKQMRALLLWLWDTAVKPVLNHLDLLQDVKPSTLPRLWFVTSGYLGLMPLHAAGKGSKYPKQNAWSHVLPSYTSTCSALQFARDCQSKVSDQPPNVALVTMPHTPARSSLNTEGEAQAVRDAFSTSETSEEDSKLVELCQPTSAQVLERVRGSEVDILHFSCHAEPDLSDPSKTALLFGNDRSADSPDPLPIQNLRKFNGNANLSSRAPQLAYLSACCTAQQYELKLLDENIHLASIFQLMGFPAVNGTLWEADDKAAAFIAKVFYQELFRMSHAKDDQELERDDRIARAFHTATSACRGAKFGRAKGSEDVLLWANFVHFGA</sequence>
<evidence type="ECO:0000259" key="2">
    <source>
        <dbReference type="Pfam" id="PF12770"/>
    </source>
</evidence>
<evidence type="ECO:0000313" key="4">
    <source>
        <dbReference type="Proteomes" id="UP000240883"/>
    </source>
</evidence>
<dbReference type="InterPro" id="IPR011990">
    <property type="entry name" value="TPR-like_helical_dom_sf"/>
</dbReference>
<dbReference type="Pfam" id="PF12770">
    <property type="entry name" value="CHAT"/>
    <property type="match status" value="1"/>
</dbReference>